<gene>
    <name evidence="2" type="ORF">TREES_T100010166</name>
</gene>
<proteinExistence type="predicted"/>
<dbReference type="Proteomes" id="UP000011518">
    <property type="component" value="Unassembled WGS sequence"/>
</dbReference>
<name>L9JBS0_TUPCH</name>
<reference evidence="3" key="1">
    <citation type="submission" date="2012-07" db="EMBL/GenBank/DDBJ databases">
        <title>Genome of the Chinese tree shrew, a rising model animal genetically related to primates.</title>
        <authorList>
            <person name="Zhang G."/>
            <person name="Fan Y."/>
            <person name="Yao Y."/>
            <person name="Huang Z."/>
        </authorList>
    </citation>
    <scope>NUCLEOTIDE SEQUENCE [LARGE SCALE GENOMIC DNA]</scope>
</reference>
<evidence type="ECO:0000313" key="2">
    <source>
        <dbReference type="EMBL" id="ELW48001.1"/>
    </source>
</evidence>
<accession>L9JBS0</accession>
<evidence type="ECO:0000313" key="3">
    <source>
        <dbReference type="Proteomes" id="UP000011518"/>
    </source>
</evidence>
<evidence type="ECO:0000256" key="1">
    <source>
        <dbReference type="SAM" id="MobiDB-lite"/>
    </source>
</evidence>
<reference evidence="3" key="2">
    <citation type="journal article" date="2013" name="Nat. Commun.">
        <title>Genome of the Chinese tree shrew.</title>
        <authorList>
            <person name="Fan Y."/>
            <person name="Huang Z.Y."/>
            <person name="Cao C.C."/>
            <person name="Chen C.S."/>
            <person name="Chen Y.X."/>
            <person name="Fan D.D."/>
            <person name="He J."/>
            <person name="Hou H.L."/>
            <person name="Hu L."/>
            <person name="Hu X.T."/>
            <person name="Jiang X.T."/>
            <person name="Lai R."/>
            <person name="Lang Y.S."/>
            <person name="Liang B."/>
            <person name="Liao S.G."/>
            <person name="Mu D."/>
            <person name="Ma Y.Y."/>
            <person name="Niu Y.Y."/>
            <person name="Sun X.Q."/>
            <person name="Xia J.Q."/>
            <person name="Xiao J."/>
            <person name="Xiong Z.Q."/>
            <person name="Xu L."/>
            <person name="Yang L."/>
            <person name="Zhang Y."/>
            <person name="Zhao W."/>
            <person name="Zhao X.D."/>
            <person name="Zheng Y.T."/>
            <person name="Zhou J.M."/>
            <person name="Zhu Y.B."/>
            <person name="Zhang G.J."/>
            <person name="Wang J."/>
            <person name="Yao Y.G."/>
        </authorList>
    </citation>
    <scope>NUCLEOTIDE SEQUENCE [LARGE SCALE GENOMIC DNA]</scope>
</reference>
<dbReference type="AlphaFoldDB" id="L9JBS0"/>
<organism evidence="2 3">
    <name type="scientific">Tupaia chinensis</name>
    <name type="common">Chinese tree shrew</name>
    <name type="synonym">Tupaia belangeri chinensis</name>
    <dbReference type="NCBI Taxonomy" id="246437"/>
    <lineage>
        <taxon>Eukaryota</taxon>
        <taxon>Metazoa</taxon>
        <taxon>Chordata</taxon>
        <taxon>Craniata</taxon>
        <taxon>Vertebrata</taxon>
        <taxon>Euteleostomi</taxon>
        <taxon>Mammalia</taxon>
        <taxon>Eutheria</taxon>
        <taxon>Euarchontoglires</taxon>
        <taxon>Scandentia</taxon>
        <taxon>Tupaiidae</taxon>
        <taxon>Tupaia</taxon>
    </lineage>
</organism>
<keyword evidence="3" id="KW-1185">Reference proteome</keyword>
<dbReference type="InParanoid" id="L9JBS0"/>
<feature type="region of interest" description="Disordered" evidence="1">
    <location>
        <begin position="1"/>
        <end position="24"/>
    </location>
</feature>
<sequence length="145" mass="15725">MSDGDKSGTTHYHQQGPEENHAGKGTYQTQLTSTFSLSAEAQEYTAALTWAPPNICTYLCEQADLTKGTNILPGQRLSSMEAPVLDLSIVNDLKALLTAIPASEGEWAGTLLRLCLTGETADDLSPRGKSHTGDFDWKQEVKLRV</sequence>
<protein>
    <submittedName>
        <fullName evidence="2">Uncharacterized protein</fullName>
    </submittedName>
</protein>
<dbReference type="EMBL" id="KB321078">
    <property type="protein sequence ID" value="ELW48001.1"/>
    <property type="molecule type" value="Genomic_DNA"/>
</dbReference>